<dbReference type="EMBL" id="JAJAQI010000055">
    <property type="protein sequence ID" value="MCB4824865.1"/>
    <property type="molecule type" value="Genomic_DNA"/>
</dbReference>
<accession>A0A9X1IHT7</accession>
<evidence type="ECO:0000313" key="2">
    <source>
        <dbReference type="EMBL" id="MCB4824865.1"/>
    </source>
</evidence>
<reference evidence="2" key="1">
    <citation type="submission" date="2021-10" db="EMBL/GenBank/DDBJ databases">
        <title>Roseicella aerolatum sp. nov., isolated from aerosols of e-waste dismantling site.</title>
        <authorList>
            <person name="Qin T."/>
        </authorList>
    </citation>
    <scope>NUCLEOTIDE SEQUENCE</scope>
    <source>
        <strain evidence="2">GB24</strain>
    </source>
</reference>
<evidence type="ECO:0000313" key="3">
    <source>
        <dbReference type="Proteomes" id="UP001139311"/>
    </source>
</evidence>
<keyword evidence="3" id="KW-1185">Reference proteome</keyword>
<evidence type="ECO:0000256" key="1">
    <source>
        <dbReference type="SAM" id="MobiDB-lite"/>
    </source>
</evidence>
<dbReference type="Proteomes" id="UP001139311">
    <property type="component" value="Unassembled WGS sequence"/>
</dbReference>
<comment type="caution">
    <text evidence="2">The sequence shown here is derived from an EMBL/GenBank/DDBJ whole genome shotgun (WGS) entry which is preliminary data.</text>
</comment>
<proteinExistence type="predicted"/>
<dbReference type="RefSeq" id="WP_226613443.1">
    <property type="nucleotide sequence ID" value="NZ_JAJAQI010000055.1"/>
</dbReference>
<name>A0A9X1IHT7_9PROT</name>
<feature type="region of interest" description="Disordered" evidence="1">
    <location>
        <begin position="1"/>
        <end position="36"/>
    </location>
</feature>
<protein>
    <submittedName>
        <fullName evidence="2">Uncharacterized protein</fullName>
    </submittedName>
</protein>
<feature type="compositionally biased region" description="Pro residues" evidence="1">
    <location>
        <begin position="1"/>
        <end position="13"/>
    </location>
</feature>
<gene>
    <name evidence="2" type="ORF">LHA35_24340</name>
</gene>
<sequence length="62" mass="6590">MESPPRLPPPPTPGAGAARRQARSIGSAESRNEETYRMIDTRTLRRTGLALALGLSLAACAQ</sequence>
<organism evidence="2 3">
    <name type="scientific">Roseicella aerolata</name>
    <dbReference type="NCBI Taxonomy" id="2883479"/>
    <lineage>
        <taxon>Bacteria</taxon>
        <taxon>Pseudomonadati</taxon>
        <taxon>Pseudomonadota</taxon>
        <taxon>Alphaproteobacteria</taxon>
        <taxon>Acetobacterales</taxon>
        <taxon>Roseomonadaceae</taxon>
        <taxon>Roseicella</taxon>
    </lineage>
</organism>
<dbReference type="AlphaFoldDB" id="A0A9X1IHT7"/>